<dbReference type="EMBL" id="JAEHOE010000084">
    <property type="protein sequence ID" value="KAG2488373.1"/>
    <property type="molecule type" value="Genomic_DNA"/>
</dbReference>
<feature type="compositionally biased region" description="Basic and acidic residues" evidence="1">
    <location>
        <begin position="159"/>
        <end position="173"/>
    </location>
</feature>
<comment type="caution">
    <text evidence="2">The sequence shown here is derived from an EMBL/GenBank/DDBJ whole genome shotgun (WGS) entry which is preliminary data.</text>
</comment>
<proteinExistence type="predicted"/>
<feature type="region of interest" description="Disordered" evidence="1">
    <location>
        <begin position="100"/>
        <end position="173"/>
    </location>
</feature>
<evidence type="ECO:0000313" key="3">
    <source>
        <dbReference type="Proteomes" id="UP000612055"/>
    </source>
</evidence>
<reference evidence="2" key="1">
    <citation type="journal article" date="2020" name="bioRxiv">
        <title>Comparative genomics of Chlamydomonas.</title>
        <authorList>
            <person name="Craig R.J."/>
            <person name="Hasan A.R."/>
            <person name="Ness R.W."/>
            <person name="Keightley P.D."/>
        </authorList>
    </citation>
    <scope>NUCLEOTIDE SEQUENCE</scope>
    <source>
        <strain evidence="2">CCAP 11/70</strain>
    </source>
</reference>
<protein>
    <submittedName>
        <fullName evidence="2">Uncharacterized protein</fullName>
    </submittedName>
</protein>
<dbReference type="AlphaFoldDB" id="A0A835XQG3"/>
<keyword evidence="3" id="KW-1185">Reference proteome</keyword>
<name>A0A835XQG3_9CHLO</name>
<accession>A0A835XQG3</accession>
<feature type="region of interest" description="Disordered" evidence="1">
    <location>
        <begin position="49"/>
        <end position="78"/>
    </location>
</feature>
<feature type="compositionally biased region" description="Polar residues" evidence="1">
    <location>
        <begin position="57"/>
        <end position="78"/>
    </location>
</feature>
<organism evidence="2 3">
    <name type="scientific">Edaphochlamys debaryana</name>
    <dbReference type="NCBI Taxonomy" id="47281"/>
    <lineage>
        <taxon>Eukaryota</taxon>
        <taxon>Viridiplantae</taxon>
        <taxon>Chlorophyta</taxon>
        <taxon>core chlorophytes</taxon>
        <taxon>Chlorophyceae</taxon>
        <taxon>CS clade</taxon>
        <taxon>Chlamydomonadales</taxon>
        <taxon>Chlamydomonadales incertae sedis</taxon>
        <taxon>Edaphochlamys</taxon>
    </lineage>
</organism>
<dbReference type="OrthoDB" id="10442104at2759"/>
<feature type="compositionally biased region" description="Low complexity" evidence="1">
    <location>
        <begin position="107"/>
        <end position="144"/>
    </location>
</feature>
<evidence type="ECO:0000313" key="2">
    <source>
        <dbReference type="EMBL" id="KAG2488373.1"/>
    </source>
</evidence>
<dbReference type="Proteomes" id="UP000612055">
    <property type="component" value="Unassembled WGS sequence"/>
</dbReference>
<sequence>MKRVDARRNISAAVKYELVVTVDHAAPVQRPKTSRKSLFAKSASFVKRGDSAVAPRSSGSATVTANRSSKSLYSNGSATHARAAPLGITRRELVVRPASRAQGGSYAPTAHSPGPSPSGATAASAPLTTIALPSPAGGPASSGPHSVALPQLSPQTSEESPRPEPEPKPIDEADVTRVFTLSDSCSCYLSDSGSVRMRLQVDRDVCKPGGTLVVTTEAEAVNTYIAFPRLTVECGELVLLQAAPSQEGGKHQPPQVECFKPFWRHELAGLYPKLFARVLKRSARGGAPCRLMVPLPMELQPSLHGRLIQRCVAVQLTASPDETCLIATRPRVLARIAVV</sequence>
<gene>
    <name evidence="2" type="ORF">HYH03_013062</name>
</gene>
<evidence type="ECO:0000256" key="1">
    <source>
        <dbReference type="SAM" id="MobiDB-lite"/>
    </source>
</evidence>